<evidence type="ECO:0000256" key="3">
    <source>
        <dbReference type="ARBA" id="ARBA00011918"/>
    </source>
</evidence>
<dbReference type="Pfam" id="PF01035">
    <property type="entry name" value="DNA_binding_1"/>
    <property type="match status" value="1"/>
</dbReference>
<comment type="similarity">
    <text evidence="2">Belongs to the MGMT family.</text>
</comment>
<dbReference type="PANTHER" id="PTHR10815:SF13">
    <property type="entry name" value="METHYLATED-DNA--PROTEIN-CYSTEINE METHYLTRANSFERASE"/>
    <property type="match status" value="1"/>
</dbReference>
<gene>
    <name evidence="11" type="ORF">D5R97_08445</name>
</gene>
<keyword evidence="5 11" id="KW-0808">Transferase</keyword>
<evidence type="ECO:0000256" key="2">
    <source>
        <dbReference type="ARBA" id="ARBA00008711"/>
    </source>
</evidence>
<evidence type="ECO:0000256" key="6">
    <source>
        <dbReference type="ARBA" id="ARBA00022763"/>
    </source>
</evidence>
<name>A0A424YBC7_9FIRM</name>
<evidence type="ECO:0000313" key="11">
    <source>
        <dbReference type="EMBL" id="RQD73979.1"/>
    </source>
</evidence>
<evidence type="ECO:0000259" key="10">
    <source>
        <dbReference type="Pfam" id="PF02870"/>
    </source>
</evidence>
<protein>
    <recommendedName>
        <fullName evidence="3">methylated-DNA--[protein]-cysteine S-methyltransferase</fullName>
        <ecNumber evidence="3">2.1.1.63</ecNumber>
    </recommendedName>
</protein>
<comment type="caution">
    <text evidence="11">The sequence shown here is derived from an EMBL/GenBank/DDBJ whole genome shotgun (WGS) entry which is preliminary data.</text>
</comment>
<dbReference type="InterPro" id="IPR036217">
    <property type="entry name" value="MethylDNA_cys_MeTrfase_DNAb"/>
</dbReference>
<evidence type="ECO:0000259" key="9">
    <source>
        <dbReference type="Pfam" id="PF01035"/>
    </source>
</evidence>
<comment type="catalytic activity">
    <reaction evidence="1">
        <text>a 4-O-methyl-thymidine in DNA + L-cysteinyl-[protein] = a thymidine in DNA + S-methyl-L-cysteinyl-[protein]</text>
        <dbReference type="Rhea" id="RHEA:53428"/>
        <dbReference type="Rhea" id="RHEA-COMP:10131"/>
        <dbReference type="Rhea" id="RHEA-COMP:10132"/>
        <dbReference type="Rhea" id="RHEA-COMP:13555"/>
        <dbReference type="Rhea" id="RHEA-COMP:13556"/>
        <dbReference type="ChEBI" id="CHEBI:29950"/>
        <dbReference type="ChEBI" id="CHEBI:82612"/>
        <dbReference type="ChEBI" id="CHEBI:137386"/>
        <dbReference type="ChEBI" id="CHEBI:137387"/>
        <dbReference type="EC" id="2.1.1.63"/>
    </reaction>
</comment>
<proteinExistence type="inferred from homology"/>
<dbReference type="PROSITE" id="PS00374">
    <property type="entry name" value="MGMT"/>
    <property type="match status" value="1"/>
</dbReference>
<keyword evidence="4 11" id="KW-0489">Methyltransferase</keyword>
<keyword evidence="7" id="KW-0234">DNA repair</keyword>
<dbReference type="InterPro" id="IPR008332">
    <property type="entry name" value="MethylG_MeTrfase_N"/>
</dbReference>
<dbReference type="Pfam" id="PF02870">
    <property type="entry name" value="Methyltransf_1N"/>
    <property type="match status" value="1"/>
</dbReference>
<dbReference type="EC" id="2.1.1.63" evidence="3"/>
<feature type="domain" description="Methylguanine DNA methyltransferase ribonuclease-like" evidence="10">
    <location>
        <begin position="6"/>
        <end position="73"/>
    </location>
</feature>
<dbReference type="EMBL" id="QZAA01000228">
    <property type="protein sequence ID" value="RQD73979.1"/>
    <property type="molecule type" value="Genomic_DNA"/>
</dbReference>
<evidence type="ECO:0000256" key="5">
    <source>
        <dbReference type="ARBA" id="ARBA00022679"/>
    </source>
</evidence>
<accession>A0A424YBC7</accession>
<sequence>MYFFNIGTPLGKIHVCYDDQGLQFLYFYEGGKARKGPPLRLEGEKKMWPSLFQALKDYFYGGREVDFQGFPLNLDRYTPFTREVFTFAQKHIPYGRVTSYGFLAKALERGKAARAAGRALASNPLPVIIPCHRIVRTDGLLGGYSQGRDIKRELLKIEKVKFNLVGRVNNEIFIRW</sequence>
<dbReference type="FunFam" id="1.10.10.10:FF:000214">
    <property type="entry name" value="Methylated-DNA--protein-cysteine methyltransferase"/>
    <property type="match status" value="1"/>
</dbReference>
<reference evidence="11 12" key="1">
    <citation type="submission" date="2018-08" db="EMBL/GenBank/DDBJ databases">
        <title>The metabolism and importance of syntrophic acetate oxidation coupled to methane or sulfide production in haloalkaline environments.</title>
        <authorList>
            <person name="Timmers P.H.A."/>
            <person name="Vavourakis C.D."/>
            <person name="Sorokin D.Y."/>
            <person name="Sinninghe Damste J.S."/>
            <person name="Muyzer G."/>
            <person name="Stams A.J.M."/>
            <person name="Plugge C.M."/>
        </authorList>
    </citation>
    <scope>NUCLEOTIDE SEQUENCE [LARGE SCALE GENOMIC DNA]</scope>
    <source>
        <strain evidence="11">MSAO_Bac1</strain>
    </source>
</reference>
<dbReference type="InterPro" id="IPR001497">
    <property type="entry name" value="MethylDNA_cys_MeTrfase_AS"/>
</dbReference>
<dbReference type="GO" id="GO:0003908">
    <property type="term" value="F:methylated-DNA-[protein]-cysteine S-methyltransferase activity"/>
    <property type="evidence" value="ECO:0007669"/>
    <property type="project" value="UniProtKB-EC"/>
</dbReference>
<dbReference type="Proteomes" id="UP000285138">
    <property type="component" value="Unassembled WGS sequence"/>
</dbReference>
<dbReference type="InterPro" id="IPR036631">
    <property type="entry name" value="MGMT_N_sf"/>
</dbReference>
<evidence type="ECO:0000256" key="8">
    <source>
        <dbReference type="ARBA" id="ARBA00049348"/>
    </source>
</evidence>
<dbReference type="AlphaFoldDB" id="A0A424YBC7"/>
<dbReference type="GO" id="GO:0006281">
    <property type="term" value="P:DNA repair"/>
    <property type="evidence" value="ECO:0007669"/>
    <property type="project" value="UniProtKB-KW"/>
</dbReference>
<keyword evidence="6" id="KW-0227">DNA damage</keyword>
<evidence type="ECO:0000313" key="12">
    <source>
        <dbReference type="Proteomes" id="UP000285138"/>
    </source>
</evidence>
<dbReference type="InterPro" id="IPR036388">
    <property type="entry name" value="WH-like_DNA-bd_sf"/>
</dbReference>
<dbReference type="NCBIfam" id="TIGR00589">
    <property type="entry name" value="ogt"/>
    <property type="match status" value="1"/>
</dbReference>
<dbReference type="GO" id="GO:0032259">
    <property type="term" value="P:methylation"/>
    <property type="evidence" value="ECO:0007669"/>
    <property type="project" value="UniProtKB-KW"/>
</dbReference>
<evidence type="ECO:0000256" key="7">
    <source>
        <dbReference type="ARBA" id="ARBA00023204"/>
    </source>
</evidence>
<evidence type="ECO:0000256" key="1">
    <source>
        <dbReference type="ARBA" id="ARBA00001286"/>
    </source>
</evidence>
<dbReference type="SUPFAM" id="SSF53155">
    <property type="entry name" value="Methylated DNA-protein cysteine methyltransferase domain"/>
    <property type="match status" value="1"/>
</dbReference>
<feature type="domain" description="Methylated-DNA-[protein]-cysteine S-methyltransferase DNA binding" evidence="9">
    <location>
        <begin position="79"/>
        <end position="160"/>
    </location>
</feature>
<dbReference type="CDD" id="cd06445">
    <property type="entry name" value="ATase"/>
    <property type="match status" value="1"/>
</dbReference>
<dbReference type="Gene3D" id="1.10.10.10">
    <property type="entry name" value="Winged helix-like DNA-binding domain superfamily/Winged helix DNA-binding domain"/>
    <property type="match status" value="1"/>
</dbReference>
<evidence type="ECO:0000256" key="4">
    <source>
        <dbReference type="ARBA" id="ARBA00022603"/>
    </source>
</evidence>
<organism evidence="11 12">
    <name type="scientific">Candidatus Syntrophonatronum acetioxidans</name>
    <dbReference type="NCBI Taxonomy" id="1795816"/>
    <lineage>
        <taxon>Bacteria</taxon>
        <taxon>Bacillati</taxon>
        <taxon>Bacillota</taxon>
        <taxon>Clostridia</taxon>
        <taxon>Eubacteriales</taxon>
        <taxon>Syntrophomonadaceae</taxon>
        <taxon>Candidatus Syntrophonatronum</taxon>
    </lineage>
</organism>
<comment type="catalytic activity">
    <reaction evidence="8">
        <text>a 6-O-methyl-2'-deoxyguanosine in DNA + L-cysteinyl-[protein] = S-methyl-L-cysteinyl-[protein] + a 2'-deoxyguanosine in DNA</text>
        <dbReference type="Rhea" id="RHEA:24000"/>
        <dbReference type="Rhea" id="RHEA-COMP:10131"/>
        <dbReference type="Rhea" id="RHEA-COMP:10132"/>
        <dbReference type="Rhea" id="RHEA-COMP:11367"/>
        <dbReference type="Rhea" id="RHEA-COMP:11368"/>
        <dbReference type="ChEBI" id="CHEBI:29950"/>
        <dbReference type="ChEBI" id="CHEBI:82612"/>
        <dbReference type="ChEBI" id="CHEBI:85445"/>
        <dbReference type="ChEBI" id="CHEBI:85448"/>
        <dbReference type="EC" id="2.1.1.63"/>
    </reaction>
</comment>
<dbReference type="PANTHER" id="PTHR10815">
    <property type="entry name" value="METHYLATED-DNA--PROTEIN-CYSTEINE METHYLTRANSFERASE"/>
    <property type="match status" value="1"/>
</dbReference>
<dbReference type="InterPro" id="IPR014048">
    <property type="entry name" value="MethylDNA_cys_MeTrfase_DNA-bd"/>
</dbReference>
<dbReference type="SUPFAM" id="SSF46767">
    <property type="entry name" value="Methylated DNA-protein cysteine methyltransferase, C-terminal domain"/>
    <property type="match status" value="1"/>
</dbReference>